<comment type="caution">
    <text evidence="1">The sequence shown here is derived from an EMBL/GenBank/DDBJ whole genome shotgun (WGS) entry which is preliminary data.</text>
</comment>
<sequence>MGPPILQMVKLLFDPDVSKKMILQLAYKQAKAVGFLKILSFLLGASIVGASTIIKIPQIKKILNPKLLEDRIKVSQGLSLNGISLETFNYLIHVLYNRNNGNSFLGYGEVACLGVQNVVIMLLINYYEKRATLENTTLSDKQKIRESLGALVNPIGIIVAIVVLFDKILPHSVINGLQVLNIPLSIISKLPQIQRNYYLKSTKHLSNITVTANVLGSLSRVFTTVQDFNKLGRDYVLLTGYSVSFILNSVVAGQCYYYSQPEFQSESEKRD</sequence>
<dbReference type="Proteomes" id="UP001152531">
    <property type="component" value="Unassembled WGS sequence"/>
</dbReference>
<proteinExistence type="predicted"/>
<accession>A0ACA9YAH4</accession>
<protein>
    <submittedName>
        <fullName evidence="1">Uncharacterized protein</fullName>
    </submittedName>
</protein>
<gene>
    <name evidence="1" type="ORF">CLIB1444_06S01882</name>
</gene>
<keyword evidence="2" id="KW-1185">Reference proteome</keyword>
<name>A0ACA9YAH4_9ASCO</name>
<evidence type="ECO:0000313" key="1">
    <source>
        <dbReference type="EMBL" id="CAH6721425.1"/>
    </source>
</evidence>
<reference evidence="1" key="1">
    <citation type="submission" date="2022-06" db="EMBL/GenBank/DDBJ databases">
        <authorList>
            <person name="Legras J.-L."/>
            <person name="Devillers H."/>
            <person name="Grondin C."/>
        </authorList>
    </citation>
    <scope>NUCLEOTIDE SEQUENCE</scope>
    <source>
        <strain evidence="1">CLIB 1444</strain>
    </source>
</reference>
<organism evidence="1 2">
    <name type="scientific">[Candida] jaroonii</name>
    <dbReference type="NCBI Taxonomy" id="467808"/>
    <lineage>
        <taxon>Eukaryota</taxon>
        <taxon>Fungi</taxon>
        <taxon>Dikarya</taxon>
        <taxon>Ascomycota</taxon>
        <taxon>Saccharomycotina</taxon>
        <taxon>Pichiomycetes</taxon>
        <taxon>Debaryomycetaceae</taxon>
        <taxon>Yamadazyma</taxon>
    </lineage>
</organism>
<evidence type="ECO:0000313" key="2">
    <source>
        <dbReference type="Proteomes" id="UP001152531"/>
    </source>
</evidence>
<dbReference type="EMBL" id="CALSDN010000006">
    <property type="protein sequence ID" value="CAH6721425.1"/>
    <property type="molecule type" value="Genomic_DNA"/>
</dbReference>